<dbReference type="Pfam" id="PF06772">
    <property type="entry name" value="LtrA"/>
    <property type="match status" value="1"/>
</dbReference>
<dbReference type="InterPro" id="IPR010640">
    <property type="entry name" value="Low_temperature_requirement_A"/>
</dbReference>
<dbReference type="RefSeq" id="WP_251491213.1">
    <property type="nucleotide sequence ID" value="NZ_CAJSLV010000057.1"/>
</dbReference>
<feature type="transmembrane region" description="Helical" evidence="1">
    <location>
        <begin position="363"/>
        <end position="384"/>
    </location>
</feature>
<feature type="transmembrane region" description="Helical" evidence="1">
    <location>
        <begin position="151"/>
        <end position="169"/>
    </location>
</feature>
<dbReference type="Proteomes" id="UP001152519">
    <property type="component" value="Unassembled WGS sequence"/>
</dbReference>
<feature type="transmembrane region" description="Helical" evidence="1">
    <location>
        <begin position="314"/>
        <end position="333"/>
    </location>
</feature>
<proteinExistence type="predicted"/>
<gene>
    <name evidence="2" type="ORF">SCOCK_280053</name>
</gene>
<dbReference type="PANTHER" id="PTHR36840:SF1">
    <property type="entry name" value="BLL5714 PROTEIN"/>
    <property type="match status" value="1"/>
</dbReference>
<protein>
    <recommendedName>
        <fullName evidence="4">Low temperature requirement protein LtrA</fullName>
    </recommendedName>
</protein>
<feature type="transmembrane region" description="Helical" evidence="1">
    <location>
        <begin position="279"/>
        <end position="302"/>
    </location>
</feature>
<dbReference type="AlphaFoldDB" id="A0A9W4DW52"/>
<dbReference type="EMBL" id="CAJSLV010000057">
    <property type="protein sequence ID" value="CAG6394600.1"/>
    <property type="molecule type" value="Genomic_DNA"/>
</dbReference>
<evidence type="ECO:0000313" key="2">
    <source>
        <dbReference type="EMBL" id="CAG6394600.1"/>
    </source>
</evidence>
<organism evidence="2 3">
    <name type="scientific">Actinacidiphila cocklensis</name>
    <dbReference type="NCBI Taxonomy" id="887465"/>
    <lineage>
        <taxon>Bacteria</taxon>
        <taxon>Bacillati</taxon>
        <taxon>Actinomycetota</taxon>
        <taxon>Actinomycetes</taxon>
        <taxon>Kitasatosporales</taxon>
        <taxon>Streptomycetaceae</taxon>
        <taxon>Actinacidiphila</taxon>
    </lineage>
</organism>
<keyword evidence="1" id="KW-0812">Transmembrane</keyword>
<evidence type="ECO:0008006" key="4">
    <source>
        <dbReference type="Google" id="ProtNLM"/>
    </source>
</evidence>
<comment type="caution">
    <text evidence="2">The sequence shown here is derived from an EMBL/GenBank/DDBJ whole genome shotgun (WGS) entry which is preliminary data.</text>
</comment>
<feature type="transmembrane region" description="Helical" evidence="1">
    <location>
        <begin position="234"/>
        <end position="258"/>
    </location>
</feature>
<dbReference type="PANTHER" id="PTHR36840">
    <property type="entry name" value="BLL5714 PROTEIN"/>
    <property type="match status" value="1"/>
</dbReference>
<feature type="transmembrane region" description="Helical" evidence="1">
    <location>
        <begin position="122"/>
        <end position="139"/>
    </location>
</feature>
<reference evidence="2" key="1">
    <citation type="submission" date="2021-05" db="EMBL/GenBank/DDBJ databases">
        <authorList>
            <person name="Arsene-Ploetze F."/>
        </authorList>
    </citation>
    <scope>NUCLEOTIDE SEQUENCE</scope>
    <source>
        <strain evidence="2">DSM 42138</strain>
    </source>
</reference>
<feature type="transmembrane region" description="Helical" evidence="1">
    <location>
        <begin position="340"/>
        <end position="357"/>
    </location>
</feature>
<keyword evidence="3" id="KW-1185">Reference proteome</keyword>
<keyword evidence="1" id="KW-0472">Membrane</keyword>
<evidence type="ECO:0000256" key="1">
    <source>
        <dbReference type="SAM" id="Phobius"/>
    </source>
</evidence>
<name>A0A9W4DW52_9ACTN</name>
<feature type="transmembrane region" description="Helical" evidence="1">
    <location>
        <begin position="99"/>
        <end position="116"/>
    </location>
</feature>
<keyword evidence="1" id="KW-1133">Transmembrane helix</keyword>
<accession>A0A9W4DW52</accession>
<feature type="transmembrane region" description="Helical" evidence="1">
    <location>
        <begin position="67"/>
        <end position="87"/>
    </location>
</feature>
<sequence>MSGGTNERLARRPHPNHRLRALHASVPVVGKRVSWVELFYDLVLVFAITKVTHELADDVTWFGLLDAWVVFTPFWWSWVGAGILSNLTDLDHPKRRLRLFGMILITSMMTIAVPMALDGDGLLFAVLYLLLRLLLLWWAIDGFGAMRLNPFSISALFTAPMLVATSLMSTPHQRIAWTALMTVELSTTWLLRKRLSHIKVDVAHLPERFGLVVILALGMALADSAESIPNRFTTWHAAALVSCFLLVAGMWWIYFDFTHGAISHRLRTEHDHSRVVRELLAYGHYALFACICAVAVGIRLILADPRSRAEPPSAVLLCAGTGLYMGAFVWSRWGLPRSLSWIRFAGAAAIVPTGLVLRNCSGLVLMTALALLVCAAAAVEFVLLRAAEG</sequence>
<evidence type="ECO:0000313" key="3">
    <source>
        <dbReference type="Proteomes" id="UP001152519"/>
    </source>
</evidence>